<keyword evidence="1" id="KW-0472">Membrane</keyword>
<reference evidence="2 3" key="1">
    <citation type="submission" date="2021-03" db="EMBL/GenBank/DDBJ databases">
        <authorList>
            <person name="King G.J."/>
            <person name="Bancroft I."/>
            <person name="Baten A."/>
            <person name="Bloomfield J."/>
            <person name="Borpatragohain P."/>
            <person name="He Z."/>
            <person name="Irish N."/>
            <person name="Irwin J."/>
            <person name="Liu K."/>
            <person name="Mauleon R.P."/>
            <person name="Moore J."/>
            <person name="Morris R."/>
            <person name="Ostergaard L."/>
            <person name="Wang B."/>
            <person name="Wells R."/>
        </authorList>
    </citation>
    <scope>NUCLEOTIDE SEQUENCE [LARGE SCALE GENOMIC DNA]</scope>
    <source>
        <strain evidence="2">R-o-18</strain>
        <tissue evidence="2">Leaf</tissue>
    </source>
</reference>
<name>A0ABQ7NXV5_BRACM</name>
<dbReference type="InterPro" id="IPR012438">
    <property type="entry name" value="DUF1639"/>
</dbReference>
<dbReference type="Proteomes" id="UP000823674">
    <property type="component" value="Chromosome A01"/>
</dbReference>
<dbReference type="EMBL" id="JADBGQ010000001">
    <property type="protein sequence ID" value="KAG5415421.1"/>
    <property type="molecule type" value="Genomic_DNA"/>
</dbReference>
<dbReference type="PANTHER" id="PTHR33130:SF55">
    <property type="entry name" value="GENOME ASSEMBLY, CHROMOSOME: A01"/>
    <property type="match status" value="1"/>
</dbReference>
<sequence>MTVDMQIHHTDGPGTASYSSIYCVMGNQKTPPWNLRTRQAACNELGDEQTSIIGVNRGRNKGCGDGDSQKLKFSVSLLMEEIEKYFTAFVGKKLPPRPKKRPRIIQNRMNFYCGVQMMTSTSLTLVHEEILMVISVKVSPWITLMVFLIRAIHMFATNERGGTQLGDLSVLREAFSVTASVYYFKN</sequence>
<keyword evidence="3" id="KW-1185">Reference proteome</keyword>
<dbReference type="Pfam" id="PF07797">
    <property type="entry name" value="DUF1639"/>
    <property type="match status" value="1"/>
</dbReference>
<gene>
    <name evidence="2" type="primary">A01p042170.1_BraROA</name>
    <name evidence="2" type="ORF">IGI04_002988</name>
</gene>
<evidence type="ECO:0000313" key="3">
    <source>
        <dbReference type="Proteomes" id="UP000823674"/>
    </source>
</evidence>
<dbReference type="PANTHER" id="PTHR33130">
    <property type="entry name" value="PUTATIVE (DUF1639)-RELATED"/>
    <property type="match status" value="1"/>
</dbReference>
<comment type="caution">
    <text evidence="2">The sequence shown here is derived from an EMBL/GenBank/DDBJ whole genome shotgun (WGS) entry which is preliminary data.</text>
</comment>
<proteinExistence type="predicted"/>
<evidence type="ECO:0000313" key="2">
    <source>
        <dbReference type="EMBL" id="KAG5415421.1"/>
    </source>
</evidence>
<organism evidence="2 3">
    <name type="scientific">Brassica rapa subsp. trilocularis</name>
    <dbReference type="NCBI Taxonomy" id="1813537"/>
    <lineage>
        <taxon>Eukaryota</taxon>
        <taxon>Viridiplantae</taxon>
        <taxon>Streptophyta</taxon>
        <taxon>Embryophyta</taxon>
        <taxon>Tracheophyta</taxon>
        <taxon>Spermatophyta</taxon>
        <taxon>Magnoliopsida</taxon>
        <taxon>eudicotyledons</taxon>
        <taxon>Gunneridae</taxon>
        <taxon>Pentapetalae</taxon>
        <taxon>rosids</taxon>
        <taxon>malvids</taxon>
        <taxon>Brassicales</taxon>
        <taxon>Brassicaceae</taxon>
        <taxon>Brassiceae</taxon>
        <taxon>Brassica</taxon>
    </lineage>
</organism>
<protein>
    <submittedName>
        <fullName evidence="2">Uncharacterized protein</fullName>
    </submittedName>
</protein>
<keyword evidence="1" id="KW-0812">Transmembrane</keyword>
<feature type="transmembrane region" description="Helical" evidence="1">
    <location>
        <begin position="109"/>
        <end position="126"/>
    </location>
</feature>
<keyword evidence="1" id="KW-1133">Transmembrane helix</keyword>
<accession>A0ABQ7NXV5</accession>
<feature type="transmembrane region" description="Helical" evidence="1">
    <location>
        <begin position="138"/>
        <end position="156"/>
    </location>
</feature>
<evidence type="ECO:0000256" key="1">
    <source>
        <dbReference type="SAM" id="Phobius"/>
    </source>
</evidence>